<keyword evidence="3" id="KW-1185">Reference proteome</keyword>
<organism evidence="2 3">
    <name type="scientific">Ciceribacter selenitireducens ATCC BAA-1503</name>
    <dbReference type="NCBI Taxonomy" id="1336235"/>
    <lineage>
        <taxon>Bacteria</taxon>
        <taxon>Pseudomonadati</taxon>
        <taxon>Pseudomonadota</taxon>
        <taxon>Alphaproteobacteria</taxon>
        <taxon>Hyphomicrobiales</taxon>
        <taxon>Rhizobiaceae</taxon>
        <taxon>Ciceribacter</taxon>
    </lineage>
</organism>
<feature type="compositionally biased region" description="Basic residues" evidence="1">
    <location>
        <begin position="1"/>
        <end position="16"/>
    </location>
</feature>
<dbReference type="Proteomes" id="UP000254764">
    <property type="component" value="Unassembled WGS sequence"/>
</dbReference>
<name>A0A376AAU4_9HYPH</name>
<evidence type="ECO:0000256" key="1">
    <source>
        <dbReference type="SAM" id="MobiDB-lite"/>
    </source>
</evidence>
<protein>
    <submittedName>
        <fullName evidence="2">Uncharacterized protein</fullName>
    </submittedName>
</protein>
<accession>A0A376AAU4</accession>
<dbReference type="EMBL" id="UEYP01000016">
    <property type="protein sequence ID" value="SSC64981.1"/>
    <property type="molecule type" value="Genomic_DNA"/>
</dbReference>
<reference evidence="3" key="1">
    <citation type="submission" date="2018-07" db="EMBL/GenBank/DDBJ databases">
        <authorList>
            <person name="Peiro R."/>
            <person name="Begona"/>
            <person name="Cbmso G."/>
            <person name="Lopez M."/>
            <person name="Gonzalez S."/>
        </authorList>
    </citation>
    <scope>NUCLEOTIDE SEQUENCE [LARGE SCALE GENOMIC DNA]</scope>
</reference>
<gene>
    <name evidence="2" type="ORF">RHIZ70_689</name>
</gene>
<dbReference type="AlphaFoldDB" id="A0A376AAU4"/>
<evidence type="ECO:0000313" key="2">
    <source>
        <dbReference type="EMBL" id="SSC64981.1"/>
    </source>
</evidence>
<proteinExistence type="predicted"/>
<evidence type="ECO:0000313" key="3">
    <source>
        <dbReference type="Proteomes" id="UP000254764"/>
    </source>
</evidence>
<feature type="region of interest" description="Disordered" evidence="1">
    <location>
        <begin position="1"/>
        <end position="29"/>
    </location>
</feature>
<sequence length="44" mass="5099">MERRPRHDHRSLRRTAGRPGKTDASASERTRLTNIGLQIRAIFL</sequence>